<feature type="compositionally biased region" description="Low complexity" evidence="1">
    <location>
        <begin position="75"/>
        <end position="87"/>
    </location>
</feature>
<keyword evidence="3" id="KW-1185">Reference proteome</keyword>
<organism evidence="2 3">
    <name type="scientific">Hypholoma sublateritium (strain FD-334 SS-4)</name>
    <dbReference type="NCBI Taxonomy" id="945553"/>
    <lineage>
        <taxon>Eukaryota</taxon>
        <taxon>Fungi</taxon>
        <taxon>Dikarya</taxon>
        <taxon>Basidiomycota</taxon>
        <taxon>Agaricomycotina</taxon>
        <taxon>Agaricomycetes</taxon>
        <taxon>Agaricomycetidae</taxon>
        <taxon>Agaricales</taxon>
        <taxon>Agaricineae</taxon>
        <taxon>Strophariaceae</taxon>
        <taxon>Hypholoma</taxon>
    </lineage>
</organism>
<gene>
    <name evidence="2" type="ORF">HYPSUDRAFT_198050</name>
</gene>
<accession>A0A0D2LI09</accession>
<sequence>MPTLLPPTSSLPAPTTERHGRLTGRRVGAITIVAAIQARPDAPRGVIHDVSACTGPVVVRRPDRPRRHPVPPPSRSSGPPACSRLAPLPSPPSSSPSTAAPRPFSHDVGVRTAPPAVPSVASNLGGWARSLDSLDPPDANTRTFDVLNCTAEVLDLRPFKLVNVLVLFAYKCRHCLALPPPATLATANTTSGAV</sequence>
<proteinExistence type="predicted"/>
<feature type="region of interest" description="Disordered" evidence="1">
    <location>
        <begin position="1"/>
        <end position="24"/>
    </location>
</feature>
<feature type="region of interest" description="Disordered" evidence="1">
    <location>
        <begin position="57"/>
        <end position="112"/>
    </location>
</feature>
<protein>
    <submittedName>
        <fullName evidence="2">Uncharacterized protein</fullName>
    </submittedName>
</protein>
<name>A0A0D2LI09_HYPSF</name>
<reference evidence="3" key="1">
    <citation type="submission" date="2014-04" db="EMBL/GenBank/DDBJ databases">
        <title>Evolutionary Origins and Diversification of the Mycorrhizal Mutualists.</title>
        <authorList>
            <consortium name="DOE Joint Genome Institute"/>
            <consortium name="Mycorrhizal Genomics Consortium"/>
            <person name="Kohler A."/>
            <person name="Kuo A."/>
            <person name="Nagy L.G."/>
            <person name="Floudas D."/>
            <person name="Copeland A."/>
            <person name="Barry K.W."/>
            <person name="Cichocki N."/>
            <person name="Veneault-Fourrey C."/>
            <person name="LaButti K."/>
            <person name="Lindquist E.A."/>
            <person name="Lipzen A."/>
            <person name="Lundell T."/>
            <person name="Morin E."/>
            <person name="Murat C."/>
            <person name="Riley R."/>
            <person name="Ohm R."/>
            <person name="Sun H."/>
            <person name="Tunlid A."/>
            <person name="Henrissat B."/>
            <person name="Grigoriev I.V."/>
            <person name="Hibbett D.S."/>
            <person name="Martin F."/>
        </authorList>
    </citation>
    <scope>NUCLEOTIDE SEQUENCE [LARGE SCALE GENOMIC DNA]</scope>
    <source>
        <strain evidence="3">FD-334 SS-4</strain>
    </source>
</reference>
<feature type="compositionally biased region" description="Low complexity" evidence="1">
    <location>
        <begin position="1"/>
        <end position="15"/>
    </location>
</feature>
<evidence type="ECO:0000313" key="3">
    <source>
        <dbReference type="Proteomes" id="UP000054270"/>
    </source>
</evidence>
<dbReference type="Proteomes" id="UP000054270">
    <property type="component" value="Unassembled WGS sequence"/>
</dbReference>
<evidence type="ECO:0000256" key="1">
    <source>
        <dbReference type="SAM" id="MobiDB-lite"/>
    </source>
</evidence>
<dbReference type="AlphaFoldDB" id="A0A0D2LI09"/>
<dbReference type="EMBL" id="KN817524">
    <property type="protein sequence ID" value="KJA27262.1"/>
    <property type="molecule type" value="Genomic_DNA"/>
</dbReference>
<evidence type="ECO:0000313" key="2">
    <source>
        <dbReference type="EMBL" id="KJA27262.1"/>
    </source>
</evidence>